<proteinExistence type="predicted"/>
<gene>
    <name evidence="1" type="ORF">QFC19_007951</name>
</gene>
<accession>A0ACC2V5C5</accession>
<evidence type="ECO:0000313" key="1">
    <source>
        <dbReference type="EMBL" id="KAJ9094540.1"/>
    </source>
</evidence>
<keyword evidence="2" id="KW-1185">Reference proteome</keyword>
<reference evidence="1" key="1">
    <citation type="submission" date="2023-04" db="EMBL/GenBank/DDBJ databases">
        <title>Draft Genome sequencing of Naganishia species isolated from polar environments using Oxford Nanopore Technology.</title>
        <authorList>
            <person name="Leo P."/>
            <person name="Venkateswaran K."/>
        </authorList>
    </citation>
    <scope>NUCLEOTIDE SEQUENCE</scope>
    <source>
        <strain evidence="1">MNA-CCFEE 5261</strain>
    </source>
</reference>
<comment type="caution">
    <text evidence="1">The sequence shown here is derived from an EMBL/GenBank/DDBJ whole genome shotgun (WGS) entry which is preliminary data.</text>
</comment>
<organism evidence="1 2">
    <name type="scientific">Naganishia cerealis</name>
    <dbReference type="NCBI Taxonomy" id="610337"/>
    <lineage>
        <taxon>Eukaryota</taxon>
        <taxon>Fungi</taxon>
        <taxon>Dikarya</taxon>
        <taxon>Basidiomycota</taxon>
        <taxon>Agaricomycotina</taxon>
        <taxon>Tremellomycetes</taxon>
        <taxon>Filobasidiales</taxon>
        <taxon>Filobasidiaceae</taxon>
        <taxon>Naganishia</taxon>
    </lineage>
</organism>
<dbReference type="EMBL" id="JASBWR010000111">
    <property type="protein sequence ID" value="KAJ9094540.1"/>
    <property type="molecule type" value="Genomic_DNA"/>
</dbReference>
<dbReference type="Proteomes" id="UP001241377">
    <property type="component" value="Unassembled WGS sequence"/>
</dbReference>
<evidence type="ECO:0000313" key="2">
    <source>
        <dbReference type="Proteomes" id="UP001241377"/>
    </source>
</evidence>
<sequence>MFLHLLHNVRLVRPLASRITTSNLRSRLVFGRPALASLLHVSSKRNQKASKPSIPEQTFDEQLKKLSFKSEEQSSDPETKAEIKPAHSSITENIYTLPNVLTFTRIISAPFVGYYIIQGQPLTAIGIFAYSCITDLVDGFIARRFNMQSKVGSIIDPMADKLLMTVCTVSLWYSLIMPAYLAFLIIGRDVMLSFMGFYYRYISLPPPKTISRYLDMSIVSVSVHPNMLSKVNTALQMFYIGGLVIQPGVATLLSSDHAILLSSGIDALGMVVAVTTFFSGLYYVFSKKAIEFIKP</sequence>
<protein>
    <submittedName>
        <fullName evidence="1">Uncharacterized protein</fullName>
    </submittedName>
</protein>
<name>A0ACC2V5C5_9TREE</name>